<evidence type="ECO:0000313" key="2">
    <source>
        <dbReference type="Proteomes" id="UP000070136"/>
    </source>
</evidence>
<dbReference type="PATRIC" id="fig|28037.234.peg.577"/>
<evidence type="ECO:0000313" key="1">
    <source>
        <dbReference type="EMBL" id="KXT99816.1"/>
    </source>
</evidence>
<protein>
    <submittedName>
        <fullName evidence="1">Recombinase</fullName>
    </submittedName>
</protein>
<sequence>MGHTPYGYRIEDGKAVVDEIAAEQVKELFSGYLQDFL</sequence>
<proteinExistence type="predicted"/>
<dbReference type="AlphaFoldDB" id="A0A139QB96"/>
<reference evidence="1 2" key="1">
    <citation type="submission" date="2016-01" db="EMBL/GenBank/DDBJ databases">
        <title>Highly variable Streptococcus oralis are common among viridans streptococci isolated from primates.</title>
        <authorList>
            <person name="Denapaite D."/>
            <person name="Rieger M."/>
            <person name="Koendgen S."/>
            <person name="Brueckner R."/>
            <person name="Ochigava I."/>
            <person name="Kappeler P."/>
            <person name="Maetz-Rensing K."/>
            <person name="Leendertz F."/>
            <person name="Hakenbeck R."/>
        </authorList>
    </citation>
    <scope>NUCLEOTIDE SEQUENCE [LARGE SCALE GENOMIC DNA]</scope>
    <source>
        <strain evidence="1 2">DD28</strain>
    </source>
</reference>
<dbReference type="EMBL" id="LQOA01000014">
    <property type="protein sequence ID" value="KXT99816.1"/>
    <property type="molecule type" value="Genomic_DNA"/>
</dbReference>
<gene>
    <name evidence="1" type="ORF">SMIDD28_00551</name>
</gene>
<dbReference type="Proteomes" id="UP000070136">
    <property type="component" value="Unassembled WGS sequence"/>
</dbReference>
<organism evidence="1 2">
    <name type="scientific">Streptococcus mitis</name>
    <dbReference type="NCBI Taxonomy" id="28037"/>
    <lineage>
        <taxon>Bacteria</taxon>
        <taxon>Bacillati</taxon>
        <taxon>Bacillota</taxon>
        <taxon>Bacilli</taxon>
        <taxon>Lactobacillales</taxon>
        <taxon>Streptococcaceae</taxon>
        <taxon>Streptococcus</taxon>
        <taxon>Streptococcus mitis group</taxon>
    </lineage>
</organism>
<accession>A0A139QB96</accession>
<name>A0A139QB96_STRMT</name>
<dbReference type="Gene3D" id="3.90.1750.20">
    <property type="entry name" value="Putative Large Serine Recombinase, Chain B, Domain 2"/>
    <property type="match status" value="1"/>
</dbReference>
<dbReference type="InterPro" id="IPR038109">
    <property type="entry name" value="DNA_bind_recomb_sf"/>
</dbReference>
<comment type="caution">
    <text evidence="1">The sequence shown here is derived from an EMBL/GenBank/DDBJ whole genome shotgun (WGS) entry which is preliminary data.</text>
</comment>